<feature type="transmembrane region" description="Helical" evidence="1">
    <location>
        <begin position="156"/>
        <end position="175"/>
    </location>
</feature>
<comment type="caution">
    <text evidence="2">The sequence shown here is derived from an EMBL/GenBank/DDBJ whole genome shotgun (WGS) entry which is preliminary data.</text>
</comment>
<accession>A0ABT7UES4</accession>
<keyword evidence="1" id="KW-1133">Transmembrane helix</keyword>
<evidence type="ECO:0000313" key="3">
    <source>
        <dbReference type="Proteomes" id="UP001529340"/>
    </source>
</evidence>
<dbReference type="Proteomes" id="UP001529340">
    <property type="component" value="Unassembled WGS sequence"/>
</dbReference>
<feature type="transmembrane region" description="Helical" evidence="1">
    <location>
        <begin position="95"/>
        <end position="115"/>
    </location>
</feature>
<feature type="transmembrane region" description="Helical" evidence="1">
    <location>
        <begin position="67"/>
        <end position="88"/>
    </location>
</feature>
<evidence type="ECO:0000313" key="2">
    <source>
        <dbReference type="EMBL" id="MDM8158138.1"/>
    </source>
</evidence>
<name>A0ABT7UES4_9FIRM</name>
<reference evidence="2" key="2">
    <citation type="submission" date="2023-06" db="EMBL/GenBank/DDBJ databases">
        <authorList>
            <person name="Zeman M."/>
            <person name="Kubasova T."/>
            <person name="Jahodarova E."/>
            <person name="Nykrynova M."/>
            <person name="Rychlik I."/>
        </authorList>
    </citation>
    <scope>NUCLEOTIDE SEQUENCE</scope>
    <source>
        <strain evidence="2">ET39</strain>
    </source>
</reference>
<evidence type="ECO:0000256" key="1">
    <source>
        <dbReference type="SAM" id="Phobius"/>
    </source>
</evidence>
<keyword evidence="1" id="KW-0812">Transmembrane</keyword>
<gene>
    <name evidence="2" type="ORF">QUV96_10930</name>
</gene>
<organism evidence="2 3">
    <name type="scientific">Amedibacillus dolichus</name>
    <dbReference type="NCBI Taxonomy" id="31971"/>
    <lineage>
        <taxon>Bacteria</taxon>
        <taxon>Bacillati</taxon>
        <taxon>Bacillota</taxon>
        <taxon>Erysipelotrichia</taxon>
        <taxon>Erysipelotrichales</taxon>
        <taxon>Erysipelotrichaceae</taxon>
        <taxon>Amedibacillus</taxon>
    </lineage>
</organism>
<keyword evidence="1" id="KW-0472">Membrane</keyword>
<proteinExistence type="predicted"/>
<sequence length="291" mass="33420">MRLQIKETYLLAASALFLWGWNLLLPAMLFIDMFLLALLSALADLLLKQREETWIPLLAYPLSPRPLILRTCLRHCGWWLLFSLPFCLFRSVDAIILLLCVSLAGCSGSLLHTFLVPDGYLSVGMRRVNVGQAATLLLLYQLPCQLNEWEPLGTSAFLLFLIIWLISLIAVLAWGPRRMRKKVSNALALPVFLKQQRLLTELSLVRPAGSRDLYARLLQRLLPSRSPHAWKIAAMLPILVRRLYLYLLLFPFSLLLPYATGLLILLFLGHLVQSWRELRQLPKRLQPVQRY</sequence>
<keyword evidence="3" id="KW-1185">Reference proteome</keyword>
<dbReference type="EMBL" id="JAUDCG010000089">
    <property type="protein sequence ID" value="MDM8158138.1"/>
    <property type="molecule type" value="Genomic_DNA"/>
</dbReference>
<dbReference type="RefSeq" id="WP_289608561.1">
    <property type="nucleotide sequence ID" value="NZ_JAUDCG010000089.1"/>
</dbReference>
<protein>
    <submittedName>
        <fullName evidence="2">Uncharacterized protein</fullName>
    </submittedName>
</protein>
<reference evidence="2" key="1">
    <citation type="submission" date="2023-06" db="EMBL/GenBank/DDBJ databases">
        <title>Identification and characterization of horizontal gene transfer across gut microbiota members of farm animals based on homology search.</title>
        <authorList>
            <person name="Schwarzerova J."/>
            <person name="Nykrynova M."/>
            <person name="Jureckova K."/>
            <person name="Cejkova D."/>
            <person name="Rychlik I."/>
        </authorList>
    </citation>
    <scope>NUCLEOTIDE SEQUENCE</scope>
    <source>
        <strain evidence="2">ET39</strain>
    </source>
</reference>